<evidence type="ECO:0000256" key="2">
    <source>
        <dbReference type="ARBA" id="ARBA00023125"/>
    </source>
</evidence>
<keyword evidence="2 4" id="KW-0238">DNA-binding</keyword>
<evidence type="ECO:0000313" key="7">
    <source>
        <dbReference type="Proteomes" id="UP000760480"/>
    </source>
</evidence>
<sequence>MARKTKEEAERTRQQIIDAARRVFHECGVSRTSLEKVAEAAGVTRGAVYWHFANKADLFFAIREQISPPLLARTGSFLLAEDLDDPLEGVEKALQEFFHALESCQEVRQLFEIMASRCEYVGEFAAVQAELNKPALDFLDQVEVAYRRARERGTLRLGLEPHMVALDTWAFAGGLFHQLLAACHDEEWRRRVPELITAHVALRRRT</sequence>
<keyword evidence="7" id="KW-1185">Reference proteome</keyword>
<dbReference type="InterPro" id="IPR050109">
    <property type="entry name" value="HTH-type_TetR-like_transc_reg"/>
</dbReference>
<evidence type="ECO:0000256" key="3">
    <source>
        <dbReference type="ARBA" id="ARBA00023163"/>
    </source>
</evidence>
<dbReference type="PANTHER" id="PTHR30055:SF240">
    <property type="entry name" value="HTH-TYPE TRANSCRIPTIONAL REGULATOR ACRR"/>
    <property type="match status" value="1"/>
</dbReference>
<keyword evidence="3" id="KW-0804">Transcription</keyword>
<dbReference type="RefSeq" id="WP_169248709.1">
    <property type="nucleotide sequence ID" value="NZ_SPMZ01000026.1"/>
</dbReference>
<evidence type="ECO:0000313" key="6">
    <source>
        <dbReference type="EMBL" id="NMQ19455.1"/>
    </source>
</evidence>
<keyword evidence="1" id="KW-0805">Transcription regulation</keyword>
<dbReference type="EMBL" id="SPMZ01000026">
    <property type="protein sequence ID" value="NMQ19455.1"/>
    <property type="molecule type" value="Genomic_DNA"/>
</dbReference>
<dbReference type="PROSITE" id="PS01081">
    <property type="entry name" value="HTH_TETR_1"/>
    <property type="match status" value="1"/>
</dbReference>
<dbReference type="SUPFAM" id="SSF46689">
    <property type="entry name" value="Homeodomain-like"/>
    <property type="match status" value="1"/>
</dbReference>
<protein>
    <submittedName>
        <fullName evidence="6">TetR family transcriptional regulator</fullName>
    </submittedName>
</protein>
<proteinExistence type="predicted"/>
<evidence type="ECO:0000256" key="4">
    <source>
        <dbReference type="PROSITE-ProRule" id="PRU00335"/>
    </source>
</evidence>
<dbReference type="InterPro" id="IPR009057">
    <property type="entry name" value="Homeodomain-like_sf"/>
</dbReference>
<comment type="caution">
    <text evidence="6">The sequence shown here is derived from an EMBL/GenBank/DDBJ whole genome shotgun (WGS) entry which is preliminary data.</text>
</comment>
<feature type="DNA-binding region" description="H-T-H motif" evidence="4">
    <location>
        <begin position="33"/>
        <end position="52"/>
    </location>
</feature>
<dbReference type="InterPro" id="IPR036271">
    <property type="entry name" value="Tet_transcr_reg_TetR-rel_C_sf"/>
</dbReference>
<gene>
    <name evidence="6" type="ORF">E4P82_09750</name>
</gene>
<dbReference type="PANTHER" id="PTHR30055">
    <property type="entry name" value="HTH-TYPE TRANSCRIPTIONAL REGULATOR RUTR"/>
    <property type="match status" value="1"/>
</dbReference>
<accession>A0ABX1TNH5</accession>
<dbReference type="PROSITE" id="PS50977">
    <property type="entry name" value="HTH_TETR_2"/>
    <property type="match status" value="1"/>
</dbReference>
<dbReference type="Gene3D" id="1.10.357.10">
    <property type="entry name" value="Tetracycline Repressor, domain 2"/>
    <property type="match status" value="1"/>
</dbReference>
<name>A0ABX1TNH5_9GAMM</name>
<dbReference type="SUPFAM" id="SSF48498">
    <property type="entry name" value="Tetracyclin repressor-like, C-terminal domain"/>
    <property type="match status" value="1"/>
</dbReference>
<evidence type="ECO:0000256" key="1">
    <source>
        <dbReference type="ARBA" id="ARBA00023015"/>
    </source>
</evidence>
<dbReference type="PRINTS" id="PR00455">
    <property type="entry name" value="HTHTETR"/>
</dbReference>
<dbReference type="InterPro" id="IPR001647">
    <property type="entry name" value="HTH_TetR"/>
</dbReference>
<dbReference type="Proteomes" id="UP000760480">
    <property type="component" value="Unassembled WGS sequence"/>
</dbReference>
<dbReference type="InterPro" id="IPR023772">
    <property type="entry name" value="DNA-bd_HTH_TetR-type_CS"/>
</dbReference>
<dbReference type="Pfam" id="PF00440">
    <property type="entry name" value="TetR_N"/>
    <property type="match status" value="1"/>
</dbReference>
<reference evidence="6 7" key="1">
    <citation type="submission" date="2019-03" db="EMBL/GenBank/DDBJ databases">
        <title>Metabolic reconstructions from genomes of highly enriched 'Candidatus Accumulibacter' and 'Candidatus Competibacter' bioreactor populations.</title>
        <authorList>
            <person name="Annavajhala M.K."/>
            <person name="Welles L."/>
            <person name="Abbas B."/>
            <person name="Sorokin D."/>
            <person name="Park H."/>
            <person name="Van Loosdrecht M."/>
            <person name="Chandran K."/>
        </authorList>
    </citation>
    <scope>NUCLEOTIDE SEQUENCE [LARGE SCALE GENOMIC DNA]</scope>
    <source>
        <strain evidence="6 7">SBR_G</strain>
    </source>
</reference>
<feature type="domain" description="HTH tetR-type" evidence="5">
    <location>
        <begin position="10"/>
        <end position="70"/>
    </location>
</feature>
<organism evidence="6 7">
    <name type="scientific">Candidatus Competibacter phosphatis</name>
    <dbReference type="NCBI Taxonomy" id="221280"/>
    <lineage>
        <taxon>Bacteria</taxon>
        <taxon>Pseudomonadati</taxon>
        <taxon>Pseudomonadota</taxon>
        <taxon>Gammaproteobacteria</taxon>
        <taxon>Candidatus Competibacteraceae</taxon>
        <taxon>Candidatus Competibacter</taxon>
    </lineage>
</organism>
<evidence type="ECO:0000259" key="5">
    <source>
        <dbReference type="PROSITE" id="PS50977"/>
    </source>
</evidence>